<dbReference type="PROSITE" id="PS50110">
    <property type="entry name" value="RESPONSE_REGULATORY"/>
    <property type="match status" value="1"/>
</dbReference>
<organism evidence="6 7">
    <name type="scientific">Mucilaginibacter humi</name>
    <dbReference type="NCBI Taxonomy" id="2732510"/>
    <lineage>
        <taxon>Bacteria</taxon>
        <taxon>Pseudomonadati</taxon>
        <taxon>Bacteroidota</taxon>
        <taxon>Sphingobacteriia</taxon>
        <taxon>Sphingobacteriales</taxon>
        <taxon>Sphingobacteriaceae</taxon>
        <taxon>Mucilaginibacter</taxon>
    </lineage>
</organism>
<dbReference type="PROSITE" id="PS00622">
    <property type="entry name" value="HTH_LUXR_1"/>
    <property type="match status" value="1"/>
</dbReference>
<dbReference type="InterPro" id="IPR011006">
    <property type="entry name" value="CheY-like_superfamily"/>
</dbReference>
<evidence type="ECO:0000256" key="2">
    <source>
        <dbReference type="ARBA" id="ARBA00023125"/>
    </source>
</evidence>
<dbReference type="InterPro" id="IPR000792">
    <property type="entry name" value="Tscrpt_reg_LuxR_C"/>
</dbReference>
<evidence type="ECO:0000256" key="3">
    <source>
        <dbReference type="PROSITE-ProRule" id="PRU00169"/>
    </source>
</evidence>
<dbReference type="CDD" id="cd06170">
    <property type="entry name" value="LuxR_C_like"/>
    <property type="match status" value="1"/>
</dbReference>
<evidence type="ECO:0000259" key="5">
    <source>
        <dbReference type="PROSITE" id="PS50110"/>
    </source>
</evidence>
<dbReference type="PANTHER" id="PTHR43214">
    <property type="entry name" value="TWO-COMPONENT RESPONSE REGULATOR"/>
    <property type="match status" value="1"/>
</dbReference>
<feature type="domain" description="HTH luxR-type" evidence="4">
    <location>
        <begin position="142"/>
        <end position="208"/>
    </location>
</feature>
<accession>A0ABX1W187</accession>
<name>A0ABX1W187_9SPHI</name>
<dbReference type="SUPFAM" id="SSF46894">
    <property type="entry name" value="C-terminal effector domain of the bipartite response regulators"/>
    <property type="match status" value="1"/>
</dbReference>
<keyword evidence="1 3" id="KW-0597">Phosphoprotein</keyword>
<evidence type="ECO:0000259" key="4">
    <source>
        <dbReference type="PROSITE" id="PS50043"/>
    </source>
</evidence>
<comment type="caution">
    <text evidence="6">The sequence shown here is derived from an EMBL/GenBank/DDBJ whole genome shotgun (WGS) entry which is preliminary data.</text>
</comment>
<protein>
    <submittedName>
        <fullName evidence="6">Response regulator transcription factor</fullName>
    </submittedName>
</protein>
<dbReference type="Gene3D" id="3.40.50.2300">
    <property type="match status" value="1"/>
</dbReference>
<feature type="domain" description="Response regulatory" evidence="5">
    <location>
        <begin position="3"/>
        <end position="119"/>
    </location>
</feature>
<dbReference type="RefSeq" id="WP_175269401.1">
    <property type="nucleotide sequence ID" value="NZ_JABFCR010000018.1"/>
</dbReference>
<dbReference type="EMBL" id="JABFCR010000018">
    <property type="protein sequence ID" value="NNU33713.1"/>
    <property type="molecule type" value="Genomic_DNA"/>
</dbReference>
<dbReference type="InterPro" id="IPR039420">
    <property type="entry name" value="WalR-like"/>
</dbReference>
<dbReference type="SMART" id="SM00421">
    <property type="entry name" value="HTH_LUXR"/>
    <property type="match status" value="1"/>
</dbReference>
<sequence length="208" mass="23630">MIDVLIADNQPLTHEGIKATLANIVDINIIGTAAYPIELEQLLIIRKPGVIILDPNYNHRFTIADIKNIKLKHSNSRVLVLSNRQSREEIQTLIDTGIKNYVFKECSREELVHAIYSAAKGEQFFCKNTFQTLFGNKLLPEKDDNIPQLSSRETELIHLIAEGLTNKEIADKLFLSVHTIKTHRKNIIKKLGFSFKNTTELAQLLNKS</sequence>
<evidence type="ECO:0000313" key="7">
    <source>
        <dbReference type="Proteomes" id="UP000566071"/>
    </source>
</evidence>
<dbReference type="InterPro" id="IPR016032">
    <property type="entry name" value="Sig_transdc_resp-reg_C-effctor"/>
</dbReference>
<feature type="modified residue" description="4-aspartylphosphate" evidence="3">
    <location>
        <position position="54"/>
    </location>
</feature>
<evidence type="ECO:0000313" key="6">
    <source>
        <dbReference type="EMBL" id="NNU33713.1"/>
    </source>
</evidence>
<evidence type="ECO:0000256" key="1">
    <source>
        <dbReference type="ARBA" id="ARBA00022553"/>
    </source>
</evidence>
<reference evidence="6 7" key="1">
    <citation type="submission" date="2020-05" db="EMBL/GenBank/DDBJ databases">
        <authorList>
            <person name="Khan S.A."/>
            <person name="Jeon C.O."/>
            <person name="Chun B.H."/>
        </authorList>
    </citation>
    <scope>NUCLEOTIDE SEQUENCE [LARGE SCALE GENOMIC DNA]</scope>
    <source>
        <strain evidence="6 7">S1162</strain>
    </source>
</reference>
<dbReference type="InterPro" id="IPR001789">
    <property type="entry name" value="Sig_transdc_resp-reg_receiver"/>
</dbReference>
<dbReference type="PROSITE" id="PS50043">
    <property type="entry name" value="HTH_LUXR_2"/>
    <property type="match status" value="1"/>
</dbReference>
<dbReference type="CDD" id="cd17535">
    <property type="entry name" value="REC_NarL-like"/>
    <property type="match status" value="1"/>
</dbReference>
<dbReference type="Pfam" id="PF00072">
    <property type="entry name" value="Response_reg"/>
    <property type="match status" value="1"/>
</dbReference>
<proteinExistence type="predicted"/>
<dbReference type="Pfam" id="PF00196">
    <property type="entry name" value="GerE"/>
    <property type="match status" value="1"/>
</dbReference>
<gene>
    <name evidence="6" type="ORF">HK413_05325</name>
</gene>
<dbReference type="PANTHER" id="PTHR43214:SF43">
    <property type="entry name" value="TWO-COMPONENT RESPONSE REGULATOR"/>
    <property type="match status" value="1"/>
</dbReference>
<dbReference type="PRINTS" id="PR00038">
    <property type="entry name" value="HTHLUXR"/>
</dbReference>
<keyword evidence="7" id="KW-1185">Reference proteome</keyword>
<dbReference type="SUPFAM" id="SSF52172">
    <property type="entry name" value="CheY-like"/>
    <property type="match status" value="1"/>
</dbReference>
<dbReference type="Proteomes" id="UP000566071">
    <property type="component" value="Unassembled WGS sequence"/>
</dbReference>
<dbReference type="InterPro" id="IPR058245">
    <property type="entry name" value="NreC/VraR/RcsB-like_REC"/>
</dbReference>
<keyword evidence="2" id="KW-0238">DNA-binding</keyword>